<organism evidence="1">
    <name type="scientific">marine sediment metagenome</name>
    <dbReference type="NCBI Taxonomy" id="412755"/>
    <lineage>
        <taxon>unclassified sequences</taxon>
        <taxon>metagenomes</taxon>
        <taxon>ecological metagenomes</taxon>
    </lineage>
</organism>
<dbReference type="EMBL" id="LAZR01057938">
    <property type="protein sequence ID" value="KKK70981.1"/>
    <property type="molecule type" value="Genomic_DNA"/>
</dbReference>
<dbReference type="AlphaFoldDB" id="A0A0F9AFJ9"/>
<accession>A0A0F9AFJ9</accession>
<reference evidence="1" key="1">
    <citation type="journal article" date="2015" name="Nature">
        <title>Complex archaea that bridge the gap between prokaryotes and eukaryotes.</title>
        <authorList>
            <person name="Spang A."/>
            <person name="Saw J.H."/>
            <person name="Jorgensen S.L."/>
            <person name="Zaremba-Niedzwiedzka K."/>
            <person name="Martijn J."/>
            <person name="Lind A.E."/>
            <person name="van Eijk R."/>
            <person name="Schleper C."/>
            <person name="Guy L."/>
            <person name="Ettema T.J."/>
        </authorList>
    </citation>
    <scope>NUCLEOTIDE SEQUENCE</scope>
</reference>
<protein>
    <submittedName>
        <fullName evidence="1">Uncharacterized protein</fullName>
    </submittedName>
</protein>
<proteinExistence type="predicted"/>
<sequence>MNEDDMEIDWGAYDDWVYEQEKDRIIENAK</sequence>
<gene>
    <name evidence="1" type="ORF">LCGC14_2918510</name>
</gene>
<name>A0A0F9AFJ9_9ZZZZ</name>
<evidence type="ECO:0000313" key="1">
    <source>
        <dbReference type="EMBL" id="KKK70981.1"/>
    </source>
</evidence>
<comment type="caution">
    <text evidence="1">The sequence shown here is derived from an EMBL/GenBank/DDBJ whole genome shotgun (WGS) entry which is preliminary data.</text>
</comment>